<dbReference type="GO" id="GO:0005524">
    <property type="term" value="F:ATP binding"/>
    <property type="evidence" value="ECO:0007669"/>
    <property type="project" value="UniProtKB-KW"/>
</dbReference>
<feature type="domain" description="ABC transporter" evidence="6">
    <location>
        <begin position="25"/>
        <end position="273"/>
    </location>
</feature>
<dbReference type="FunFam" id="3.40.50.300:FF:000421">
    <property type="entry name" value="Branched-chain amino acid ABC transporter ATP-binding protein"/>
    <property type="match status" value="1"/>
</dbReference>
<comment type="caution">
    <text evidence="7">The sequence shown here is derived from an EMBL/GenBank/DDBJ whole genome shotgun (WGS) entry which is preliminary data.</text>
</comment>
<dbReference type="GO" id="GO:0005886">
    <property type="term" value="C:plasma membrane"/>
    <property type="evidence" value="ECO:0007669"/>
    <property type="project" value="TreeGrafter"/>
</dbReference>
<dbReference type="Pfam" id="PF00005">
    <property type="entry name" value="ABC_tran"/>
    <property type="match status" value="1"/>
</dbReference>
<evidence type="ECO:0000256" key="3">
    <source>
        <dbReference type="ARBA" id="ARBA00022519"/>
    </source>
</evidence>
<dbReference type="Proteomes" id="UP000532440">
    <property type="component" value="Unassembled WGS sequence"/>
</dbReference>
<dbReference type="InterPro" id="IPR003439">
    <property type="entry name" value="ABC_transporter-like_ATP-bd"/>
</dbReference>
<dbReference type="PANTHER" id="PTHR45772">
    <property type="entry name" value="CONSERVED COMPONENT OF ABC TRANSPORTER FOR NATURAL AMINO ACIDS-RELATED"/>
    <property type="match status" value="1"/>
</dbReference>
<evidence type="ECO:0000256" key="2">
    <source>
        <dbReference type="ARBA" id="ARBA00022475"/>
    </source>
</evidence>
<evidence type="ECO:0000313" key="7">
    <source>
        <dbReference type="EMBL" id="MBB5271586.1"/>
    </source>
</evidence>
<dbReference type="PANTHER" id="PTHR45772:SF1">
    <property type="entry name" value="ABC TRANSPORTER ATP-BINDING PROTEIN"/>
    <property type="match status" value="1"/>
</dbReference>
<dbReference type="Pfam" id="PF12399">
    <property type="entry name" value="BCA_ABC_TP_C"/>
    <property type="match status" value="1"/>
</dbReference>
<accession>A0A7W8M824</accession>
<dbReference type="EMBL" id="JACHGB010000003">
    <property type="protein sequence ID" value="MBB5271586.1"/>
    <property type="molecule type" value="Genomic_DNA"/>
</dbReference>
<dbReference type="AlphaFoldDB" id="A0A7W8M824"/>
<evidence type="ECO:0000313" key="8">
    <source>
        <dbReference type="Proteomes" id="UP000532440"/>
    </source>
</evidence>
<keyword evidence="5 7" id="KW-0067">ATP-binding</keyword>
<keyword evidence="3" id="KW-0472">Membrane</keyword>
<dbReference type="InterPro" id="IPR032823">
    <property type="entry name" value="BCA_ABC_TP_C"/>
</dbReference>
<dbReference type="InterPro" id="IPR051120">
    <property type="entry name" value="ABC_AA/LPS_Transport"/>
</dbReference>
<dbReference type="GO" id="GO:0016887">
    <property type="term" value="F:ATP hydrolysis activity"/>
    <property type="evidence" value="ECO:0007669"/>
    <property type="project" value="InterPro"/>
</dbReference>
<dbReference type="InterPro" id="IPR003593">
    <property type="entry name" value="AAA+_ATPase"/>
</dbReference>
<organism evidence="7 8">
    <name type="scientific">Quisquiliibacterium transsilvanicum</name>
    <dbReference type="NCBI Taxonomy" id="1549638"/>
    <lineage>
        <taxon>Bacteria</taxon>
        <taxon>Pseudomonadati</taxon>
        <taxon>Pseudomonadota</taxon>
        <taxon>Betaproteobacteria</taxon>
        <taxon>Burkholderiales</taxon>
        <taxon>Burkholderiaceae</taxon>
        <taxon>Quisquiliibacterium</taxon>
    </lineage>
</organism>
<sequence length="276" mass="30326">MTAGRVVDSIDAAASPAAPSRPVILAARGIRMAFGGVVALDDVTVEVRDDELLAVIGPNGAGKTSLLNCLSGFYRPQRGGIEFLGKDVSGRATHELARAGVARTFQGTHIFSGMTVIENILVGRHLHMRSSVPSAFLYFPWTRREETRHREVVEEIIEFLEIETIRHQPVGSLGYGLRKRVDLGRALAQEPRVLLMDEPMAGMNNEEKEDLARFILDVREARRLPVVLVEHDMGVVMDLADRVVVLDFGRRIAEGTPAQVQRDPAVLQAYLGGGER</sequence>
<evidence type="ECO:0000259" key="6">
    <source>
        <dbReference type="PROSITE" id="PS50893"/>
    </source>
</evidence>
<evidence type="ECO:0000256" key="5">
    <source>
        <dbReference type="ARBA" id="ARBA00022840"/>
    </source>
</evidence>
<dbReference type="Gene3D" id="3.40.50.300">
    <property type="entry name" value="P-loop containing nucleotide triphosphate hydrolases"/>
    <property type="match status" value="1"/>
</dbReference>
<keyword evidence="8" id="KW-1185">Reference proteome</keyword>
<name>A0A7W8M824_9BURK</name>
<dbReference type="InterPro" id="IPR027417">
    <property type="entry name" value="P-loop_NTPase"/>
</dbReference>
<keyword evidence="3" id="KW-0997">Cell inner membrane</keyword>
<proteinExistence type="predicted"/>
<keyword evidence="1" id="KW-0813">Transport</keyword>
<evidence type="ECO:0000256" key="4">
    <source>
        <dbReference type="ARBA" id="ARBA00022741"/>
    </source>
</evidence>
<dbReference type="CDD" id="cd03219">
    <property type="entry name" value="ABC_Mj1267_LivG_branched"/>
    <property type="match status" value="1"/>
</dbReference>
<dbReference type="SUPFAM" id="SSF52540">
    <property type="entry name" value="P-loop containing nucleoside triphosphate hydrolases"/>
    <property type="match status" value="1"/>
</dbReference>
<keyword evidence="2" id="KW-1003">Cell membrane</keyword>
<reference evidence="7 8" key="1">
    <citation type="submission" date="2020-08" db="EMBL/GenBank/DDBJ databases">
        <title>Genomic Encyclopedia of Type Strains, Phase IV (KMG-IV): sequencing the most valuable type-strain genomes for metagenomic binning, comparative biology and taxonomic classification.</title>
        <authorList>
            <person name="Goeker M."/>
        </authorList>
    </citation>
    <scope>NUCLEOTIDE SEQUENCE [LARGE SCALE GENOMIC DNA]</scope>
    <source>
        <strain evidence="7 8">DSM 29781</strain>
    </source>
</reference>
<keyword evidence="4" id="KW-0547">Nucleotide-binding</keyword>
<dbReference type="SMART" id="SM00382">
    <property type="entry name" value="AAA"/>
    <property type="match status" value="1"/>
</dbReference>
<evidence type="ECO:0000256" key="1">
    <source>
        <dbReference type="ARBA" id="ARBA00022448"/>
    </source>
</evidence>
<protein>
    <submittedName>
        <fullName evidence="7">Branched-chain amino acid transport system ATP-binding protein</fullName>
    </submittedName>
</protein>
<dbReference type="PROSITE" id="PS50893">
    <property type="entry name" value="ABC_TRANSPORTER_2"/>
    <property type="match status" value="1"/>
</dbReference>
<gene>
    <name evidence="7" type="ORF">HNQ70_001596</name>
</gene>